<gene>
    <name evidence="13" type="ORF">MUCCIDRAFT_137370</name>
</gene>
<dbReference type="InterPro" id="IPR036936">
    <property type="entry name" value="CRIB_dom_sf"/>
</dbReference>
<sequence length="63" mass="7014">MDISTPYNTVHVTHVGFDSNTGEFTGLPREWQNLLTQSGITKQEQENNPQVKIDRANGGCNSH</sequence>
<evidence type="ECO:0000256" key="11">
    <source>
        <dbReference type="SAM" id="MobiDB-lite"/>
    </source>
</evidence>
<evidence type="ECO:0000256" key="7">
    <source>
        <dbReference type="ARBA" id="ARBA00022741"/>
    </source>
</evidence>
<evidence type="ECO:0000256" key="8">
    <source>
        <dbReference type="ARBA" id="ARBA00022777"/>
    </source>
</evidence>
<feature type="compositionally biased region" description="Polar residues" evidence="11">
    <location>
        <begin position="40"/>
        <end position="50"/>
    </location>
</feature>
<dbReference type="Pfam" id="PF00786">
    <property type="entry name" value="PBD"/>
    <property type="match status" value="1"/>
</dbReference>
<evidence type="ECO:0000313" key="14">
    <source>
        <dbReference type="Proteomes" id="UP000077051"/>
    </source>
</evidence>
<name>A0A168NF37_MUCCL</name>
<keyword evidence="3" id="KW-0963">Cytoplasm</keyword>
<dbReference type="GO" id="GO:0005856">
    <property type="term" value="C:cytoskeleton"/>
    <property type="evidence" value="ECO:0007669"/>
    <property type="project" value="UniProtKB-SubCell"/>
</dbReference>
<keyword evidence="14" id="KW-1185">Reference proteome</keyword>
<evidence type="ECO:0000256" key="6">
    <source>
        <dbReference type="ARBA" id="ARBA00022679"/>
    </source>
</evidence>
<dbReference type="EMBL" id="AMYB01000002">
    <property type="protein sequence ID" value="OAD06191.1"/>
    <property type="molecule type" value="Genomic_DNA"/>
</dbReference>
<evidence type="ECO:0000259" key="12">
    <source>
        <dbReference type="PROSITE" id="PS50108"/>
    </source>
</evidence>
<evidence type="ECO:0000256" key="3">
    <source>
        <dbReference type="ARBA" id="ARBA00022490"/>
    </source>
</evidence>
<evidence type="ECO:0000256" key="10">
    <source>
        <dbReference type="ARBA" id="ARBA00023212"/>
    </source>
</evidence>
<keyword evidence="9" id="KW-0067">ATP-binding</keyword>
<dbReference type="GO" id="GO:0005524">
    <property type="term" value="F:ATP binding"/>
    <property type="evidence" value="ECO:0007669"/>
    <property type="project" value="UniProtKB-KW"/>
</dbReference>
<evidence type="ECO:0000256" key="2">
    <source>
        <dbReference type="ARBA" id="ARBA00012513"/>
    </source>
</evidence>
<evidence type="ECO:0000313" key="13">
    <source>
        <dbReference type="EMBL" id="OAD06191.1"/>
    </source>
</evidence>
<evidence type="ECO:0000256" key="1">
    <source>
        <dbReference type="ARBA" id="ARBA00004245"/>
    </source>
</evidence>
<dbReference type="SUPFAM" id="SSF47912">
    <property type="entry name" value="Wiscott-Aldrich syndrome protein, WASP, C-terminal domain"/>
    <property type="match status" value="1"/>
</dbReference>
<dbReference type="GO" id="GO:0004674">
    <property type="term" value="F:protein serine/threonine kinase activity"/>
    <property type="evidence" value="ECO:0007669"/>
    <property type="project" value="UniProtKB-KW"/>
</dbReference>
<dbReference type="Gene3D" id="3.90.810.10">
    <property type="entry name" value="CRIB domain"/>
    <property type="match status" value="1"/>
</dbReference>
<proteinExistence type="predicted"/>
<feature type="region of interest" description="Disordered" evidence="11">
    <location>
        <begin position="40"/>
        <end position="63"/>
    </location>
</feature>
<dbReference type="SMART" id="SM00285">
    <property type="entry name" value="PBD"/>
    <property type="match status" value="1"/>
</dbReference>
<accession>A0A168NF37</accession>
<keyword evidence="4" id="KW-0723">Serine/threonine-protein kinase</keyword>
<dbReference type="PROSITE" id="PS50108">
    <property type="entry name" value="CRIB"/>
    <property type="match status" value="1"/>
</dbReference>
<comment type="subcellular location">
    <subcellularLocation>
        <location evidence="1">Cytoplasm</location>
        <location evidence="1">Cytoskeleton</location>
    </subcellularLocation>
</comment>
<dbReference type="AlphaFoldDB" id="A0A168NF37"/>
<dbReference type="CDD" id="cd01093">
    <property type="entry name" value="CRIB_PAK_like"/>
    <property type="match status" value="1"/>
</dbReference>
<keyword evidence="7" id="KW-0547">Nucleotide-binding</keyword>
<dbReference type="InterPro" id="IPR033923">
    <property type="entry name" value="PAK_BD"/>
</dbReference>
<keyword evidence="6" id="KW-0808">Transferase</keyword>
<evidence type="ECO:0000256" key="4">
    <source>
        <dbReference type="ARBA" id="ARBA00022527"/>
    </source>
</evidence>
<keyword evidence="5" id="KW-0597">Phosphoprotein</keyword>
<keyword evidence="8" id="KW-0418">Kinase</keyword>
<protein>
    <recommendedName>
        <fullName evidence="2">non-specific serine/threonine protein kinase</fullName>
        <ecNumber evidence="2">2.7.11.1</ecNumber>
    </recommendedName>
</protein>
<dbReference type="OrthoDB" id="248923at2759"/>
<dbReference type="GO" id="GO:0007015">
    <property type="term" value="P:actin filament organization"/>
    <property type="evidence" value="ECO:0007669"/>
    <property type="project" value="InterPro"/>
</dbReference>
<dbReference type="Proteomes" id="UP000077051">
    <property type="component" value="Unassembled WGS sequence"/>
</dbReference>
<comment type="caution">
    <text evidence="13">The sequence shown here is derived from an EMBL/GenBank/DDBJ whole genome shotgun (WGS) entry which is preliminary data.</text>
</comment>
<feature type="domain" description="CRIB" evidence="12">
    <location>
        <begin position="3"/>
        <end position="16"/>
    </location>
</feature>
<keyword evidence="10" id="KW-0206">Cytoskeleton</keyword>
<dbReference type="InterPro" id="IPR011026">
    <property type="entry name" value="WAS_C"/>
</dbReference>
<reference evidence="13 14" key="1">
    <citation type="submission" date="2015-06" db="EMBL/GenBank/DDBJ databases">
        <title>Expansion of signal transduction pathways in fungi by whole-genome duplication.</title>
        <authorList>
            <consortium name="DOE Joint Genome Institute"/>
            <person name="Corrochano L.M."/>
            <person name="Kuo A."/>
            <person name="Marcet-Houben M."/>
            <person name="Polaino S."/>
            <person name="Salamov A."/>
            <person name="Villalobos J.M."/>
            <person name="Alvarez M.I."/>
            <person name="Avalos J."/>
            <person name="Benito E.P."/>
            <person name="Benoit I."/>
            <person name="Burger G."/>
            <person name="Camino L.P."/>
            <person name="Canovas D."/>
            <person name="Cerda-Olmedo E."/>
            <person name="Cheng J.-F."/>
            <person name="Dominguez A."/>
            <person name="Elias M."/>
            <person name="Eslava A.P."/>
            <person name="Glaser F."/>
            <person name="Grimwood J."/>
            <person name="Gutierrez G."/>
            <person name="Heitman J."/>
            <person name="Henrissat B."/>
            <person name="Iturriaga E.A."/>
            <person name="Lang B.F."/>
            <person name="Lavin J.L."/>
            <person name="Lee S."/>
            <person name="Li W."/>
            <person name="Lindquist E."/>
            <person name="Lopez-Garcia S."/>
            <person name="Luque E.M."/>
            <person name="Marcos A.T."/>
            <person name="Martin J."/>
            <person name="Mccluskey K."/>
            <person name="Medina H.R."/>
            <person name="Miralles-Duran A."/>
            <person name="Miyazaki A."/>
            <person name="Munoz-Torres E."/>
            <person name="Oguiza J.A."/>
            <person name="Ohm R."/>
            <person name="Olmedo M."/>
            <person name="Orejas M."/>
            <person name="Ortiz-Castellanos L."/>
            <person name="Pisabarro A.G."/>
            <person name="Rodriguez-Romero J."/>
            <person name="Ruiz-Herrera J."/>
            <person name="Ruiz-Vazquez R."/>
            <person name="Sanz C."/>
            <person name="Schackwitz W."/>
            <person name="Schmutz J."/>
            <person name="Shahriari M."/>
            <person name="Shelest E."/>
            <person name="Silva-Franco F."/>
            <person name="Soanes D."/>
            <person name="Syed K."/>
            <person name="Tagua V.G."/>
            <person name="Talbot N.J."/>
            <person name="Thon M."/>
            <person name="De Vries R.P."/>
            <person name="Wiebenga A."/>
            <person name="Yadav J.S."/>
            <person name="Braun E.L."/>
            <person name="Baker S."/>
            <person name="Garre V."/>
            <person name="Horwitz B."/>
            <person name="Torres-Martinez S."/>
            <person name="Idnurm A."/>
            <person name="Herrera-Estrella A."/>
            <person name="Gabaldon T."/>
            <person name="Grigoriev I.V."/>
        </authorList>
    </citation>
    <scope>NUCLEOTIDE SEQUENCE [LARGE SCALE GENOMIC DNA]</scope>
    <source>
        <strain evidence="13 14">CBS 277.49</strain>
    </source>
</reference>
<evidence type="ECO:0000256" key="5">
    <source>
        <dbReference type="ARBA" id="ARBA00022553"/>
    </source>
</evidence>
<dbReference type="STRING" id="747725.A0A168NF37"/>
<organism evidence="13 14">
    <name type="scientific">Mucor lusitanicus CBS 277.49</name>
    <dbReference type="NCBI Taxonomy" id="747725"/>
    <lineage>
        <taxon>Eukaryota</taxon>
        <taxon>Fungi</taxon>
        <taxon>Fungi incertae sedis</taxon>
        <taxon>Mucoromycota</taxon>
        <taxon>Mucoromycotina</taxon>
        <taxon>Mucoromycetes</taxon>
        <taxon>Mucorales</taxon>
        <taxon>Mucorineae</taxon>
        <taxon>Mucoraceae</taxon>
        <taxon>Mucor</taxon>
    </lineage>
</organism>
<evidence type="ECO:0000256" key="9">
    <source>
        <dbReference type="ARBA" id="ARBA00022840"/>
    </source>
</evidence>
<dbReference type="EC" id="2.7.11.1" evidence="2"/>
<dbReference type="InterPro" id="IPR000095">
    <property type="entry name" value="CRIB_dom"/>
</dbReference>
<dbReference type="VEuPathDB" id="FungiDB:MUCCIDRAFT_137370"/>